<reference evidence="10" key="1">
    <citation type="submission" date="2012-03" db="EMBL/GenBank/DDBJ databases">
        <title>Complete sequence of chromosome of Deinococcus peraridilitoris DSM 19664.</title>
        <authorList>
            <person name="Lucas S."/>
            <person name="Copeland A."/>
            <person name="Lapidus A."/>
            <person name="Glavina del Rio T."/>
            <person name="Dalin E."/>
            <person name="Tice H."/>
            <person name="Bruce D."/>
            <person name="Goodwin L."/>
            <person name="Pitluck S."/>
            <person name="Peters L."/>
            <person name="Mikhailova N."/>
            <person name="Lu M."/>
            <person name="Kyrpides N."/>
            <person name="Mavromatis K."/>
            <person name="Ivanova N."/>
            <person name="Brettin T."/>
            <person name="Detter J.C."/>
            <person name="Han C."/>
            <person name="Larimer F."/>
            <person name="Land M."/>
            <person name="Hauser L."/>
            <person name="Markowitz V."/>
            <person name="Cheng J.-F."/>
            <person name="Hugenholtz P."/>
            <person name="Woyke T."/>
            <person name="Wu D."/>
            <person name="Pukall R."/>
            <person name="Steenblock K."/>
            <person name="Brambilla E."/>
            <person name="Klenk H.-P."/>
            <person name="Eisen J.A."/>
        </authorList>
    </citation>
    <scope>NUCLEOTIDE SEQUENCE [LARGE SCALE GENOMIC DNA]</scope>
    <source>
        <strain evidence="10">DSM 19664 / LMG 22246 / CIP 109416 / KR-200</strain>
    </source>
</reference>
<dbReference type="eggNOG" id="COG0483">
    <property type="taxonomic scope" value="Bacteria"/>
</dbReference>
<sequence>MVTLFADHLHTAIRAARAAGAIHLAYAGRAFGVRSKTTLGDLVTEVDTLAEAEIRRLLLADFPEHAILGEEEGLVGEIREARWVVDPLDGTVNYAHGFPVYCVSIGFEQHGERMVGVVYDPTRDELFTAVKGEGAFLNGQQIQVSTTEPLATPALLATGFPYNVAQDARNLDLLRRALALGLPVRRAGAAALDLCYVACGRFDGYWEFGLKPWDAAAGSLIVEEAGGRVSDGQGRPTPYGPMIVASNKVLHEELLGMLR</sequence>
<dbReference type="InterPro" id="IPR020583">
    <property type="entry name" value="Inositol_monoP_metal-BS"/>
</dbReference>
<evidence type="ECO:0000313" key="9">
    <source>
        <dbReference type="EMBL" id="AFZ68310.1"/>
    </source>
</evidence>
<dbReference type="PROSITE" id="PS00630">
    <property type="entry name" value="IMP_2"/>
    <property type="match status" value="1"/>
</dbReference>
<comment type="similarity">
    <text evidence="3 8">Belongs to the inositol monophosphatase superfamily.</text>
</comment>
<dbReference type="HOGENOM" id="CLU_044118_0_4_0"/>
<feature type="binding site" evidence="7">
    <location>
        <position position="89"/>
    </location>
    <ligand>
        <name>Mg(2+)</name>
        <dbReference type="ChEBI" id="CHEBI:18420"/>
        <label>1</label>
        <note>catalytic</note>
    </ligand>
</feature>
<dbReference type="GO" id="GO:0008934">
    <property type="term" value="F:inositol monophosphate 1-phosphatase activity"/>
    <property type="evidence" value="ECO:0007669"/>
    <property type="project" value="InterPro"/>
</dbReference>
<dbReference type="InterPro" id="IPR033942">
    <property type="entry name" value="IMPase"/>
</dbReference>
<keyword evidence="5 8" id="KW-0378">Hydrolase</keyword>
<evidence type="ECO:0000256" key="5">
    <source>
        <dbReference type="ARBA" id="ARBA00022801"/>
    </source>
</evidence>
<dbReference type="InterPro" id="IPR020550">
    <property type="entry name" value="Inositol_monophosphatase_CS"/>
</dbReference>
<dbReference type="InterPro" id="IPR000760">
    <property type="entry name" value="Inositol_monophosphatase-like"/>
</dbReference>
<dbReference type="RefSeq" id="WP_015236612.1">
    <property type="nucleotide sequence ID" value="NC_019793.1"/>
</dbReference>
<dbReference type="SUPFAM" id="SSF56655">
    <property type="entry name" value="Carbohydrate phosphatase"/>
    <property type="match status" value="1"/>
</dbReference>
<dbReference type="PROSITE" id="PS00629">
    <property type="entry name" value="IMP_1"/>
    <property type="match status" value="1"/>
</dbReference>
<dbReference type="EMBL" id="CP003382">
    <property type="protein sequence ID" value="AFZ68310.1"/>
    <property type="molecule type" value="Genomic_DNA"/>
</dbReference>
<feature type="binding site" evidence="7">
    <location>
        <position position="70"/>
    </location>
    <ligand>
        <name>Mg(2+)</name>
        <dbReference type="ChEBI" id="CHEBI:18420"/>
        <label>1</label>
        <note>catalytic</note>
    </ligand>
</feature>
<evidence type="ECO:0000256" key="6">
    <source>
        <dbReference type="ARBA" id="ARBA00022842"/>
    </source>
</evidence>
<name>L0A5L3_DEIPD</name>
<dbReference type="GO" id="GO:0006020">
    <property type="term" value="P:inositol metabolic process"/>
    <property type="evidence" value="ECO:0007669"/>
    <property type="project" value="TreeGrafter"/>
</dbReference>
<feature type="binding site" evidence="7">
    <location>
        <position position="86"/>
    </location>
    <ligand>
        <name>Mg(2+)</name>
        <dbReference type="ChEBI" id="CHEBI:18420"/>
        <label>1</label>
        <note>catalytic</note>
    </ligand>
</feature>
<dbReference type="STRING" id="937777.Deipe_2847"/>
<feature type="binding site" evidence="7">
    <location>
        <position position="88"/>
    </location>
    <ligand>
        <name>Mg(2+)</name>
        <dbReference type="ChEBI" id="CHEBI:18420"/>
        <label>1</label>
        <note>catalytic</note>
    </ligand>
</feature>
<evidence type="ECO:0000256" key="7">
    <source>
        <dbReference type="PIRSR" id="PIRSR600760-2"/>
    </source>
</evidence>
<accession>L0A5L3</accession>
<protein>
    <recommendedName>
        <fullName evidence="8">Inositol-1-monophosphatase</fullName>
        <ecNumber evidence="8">3.1.3.25</ecNumber>
    </recommendedName>
</protein>
<feature type="binding site" evidence="7">
    <location>
        <position position="214"/>
    </location>
    <ligand>
        <name>Mg(2+)</name>
        <dbReference type="ChEBI" id="CHEBI:18420"/>
        <label>1</label>
        <note>catalytic</note>
    </ligand>
</feature>
<dbReference type="FunFam" id="3.30.540.10:FF:000003">
    <property type="entry name" value="Inositol-1-monophosphatase"/>
    <property type="match status" value="1"/>
</dbReference>
<gene>
    <name evidence="9" type="ordered locus">Deipe_2847</name>
</gene>
<dbReference type="CDD" id="cd01639">
    <property type="entry name" value="IMPase"/>
    <property type="match status" value="1"/>
</dbReference>
<dbReference type="PRINTS" id="PR00377">
    <property type="entry name" value="IMPHPHTASES"/>
</dbReference>
<dbReference type="Pfam" id="PF00459">
    <property type="entry name" value="Inositol_P"/>
    <property type="match status" value="1"/>
</dbReference>
<dbReference type="GO" id="GO:0007165">
    <property type="term" value="P:signal transduction"/>
    <property type="evidence" value="ECO:0007669"/>
    <property type="project" value="TreeGrafter"/>
</dbReference>
<dbReference type="PANTHER" id="PTHR20854">
    <property type="entry name" value="INOSITOL MONOPHOSPHATASE"/>
    <property type="match status" value="1"/>
</dbReference>
<dbReference type="Proteomes" id="UP000010467">
    <property type="component" value="Chromosome"/>
</dbReference>
<dbReference type="GO" id="GO:0046872">
    <property type="term" value="F:metal ion binding"/>
    <property type="evidence" value="ECO:0007669"/>
    <property type="project" value="UniProtKB-KW"/>
</dbReference>
<evidence type="ECO:0000256" key="4">
    <source>
        <dbReference type="ARBA" id="ARBA00022723"/>
    </source>
</evidence>
<keyword evidence="6 7" id="KW-0460">Magnesium</keyword>
<dbReference type="EC" id="3.1.3.25" evidence="8"/>
<organism evidence="9 10">
    <name type="scientific">Deinococcus peraridilitoris (strain DSM 19664 / LMG 22246 / CIP 109416 / KR-200)</name>
    <dbReference type="NCBI Taxonomy" id="937777"/>
    <lineage>
        <taxon>Bacteria</taxon>
        <taxon>Thermotogati</taxon>
        <taxon>Deinococcota</taxon>
        <taxon>Deinococci</taxon>
        <taxon>Deinococcales</taxon>
        <taxon>Deinococcaceae</taxon>
        <taxon>Deinococcus</taxon>
    </lineage>
</organism>
<comment type="cofactor">
    <cofactor evidence="2 7 8">
        <name>Mg(2+)</name>
        <dbReference type="ChEBI" id="CHEBI:18420"/>
    </cofactor>
</comment>
<evidence type="ECO:0000313" key="10">
    <source>
        <dbReference type="Proteomes" id="UP000010467"/>
    </source>
</evidence>
<evidence type="ECO:0000256" key="1">
    <source>
        <dbReference type="ARBA" id="ARBA00001033"/>
    </source>
</evidence>
<dbReference type="PATRIC" id="fig|937777.3.peg.2862"/>
<evidence type="ECO:0000256" key="8">
    <source>
        <dbReference type="RuleBase" id="RU364068"/>
    </source>
</evidence>
<evidence type="ECO:0000256" key="2">
    <source>
        <dbReference type="ARBA" id="ARBA00001946"/>
    </source>
</evidence>
<dbReference type="Gene3D" id="3.40.190.80">
    <property type="match status" value="1"/>
</dbReference>
<dbReference type="Gene3D" id="3.30.540.10">
    <property type="entry name" value="Fructose-1,6-Bisphosphatase, subunit A, domain 1"/>
    <property type="match status" value="1"/>
</dbReference>
<dbReference type="AlphaFoldDB" id="L0A5L3"/>
<comment type="catalytic activity">
    <reaction evidence="1 8">
        <text>a myo-inositol phosphate + H2O = myo-inositol + phosphate</text>
        <dbReference type="Rhea" id="RHEA:24056"/>
        <dbReference type="ChEBI" id="CHEBI:15377"/>
        <dbReference type="ChEBI" id="CHEBI:17268"/>
        <dbReference type="ChEBI" id="CHEBI:43474"/>
        <dbReference type="ChEBI" id="CHEBI:84139"/>
        <dbReference type="EC" id="3.1.3.25"/>
    </reaction>
</comment>
<dbReference type="GO" id="GO:0046854">
    <property type="term" value="P:phosphatidylinositol phosphate biosynthetic process"/>
    <property type="evidence" value="ECO:0007669"/>
    <property type="project" value="InterPro"/>
</dbReference>
<evidence type="ECO:0000256" key="3">
    <source>
        <dbReference type="ARBA" id="ARBA00009759"/>
    </source>
</evidence>
<proteinExistence type="inferred from homology"/>
<keyword evidence="4 7" id="KW-0479">Metal-binding</keyword>
<dbReference type="PANTHER" id="PTHR20854:SF4">
    <property type="entry name" value="INOSITOL-1-MONOPHOSPHATASE-RELATED"/>
    <property type="match status" value="1"/>
</dbReference>
<dbReference type="KEGG" id="dpd:Deipe_2847"/>
<keyword evidence="10" id="KW-1185">Reference proteome</keyword>